<proteinExistence type="inferred from homology"/>
<evidence type="ECO:0000259" key="5">
    <source>
        <dbReference type="PROSITE" id="PS50011"/>
    </source>
</evidence>
<dbReference type="Proteomes" id="UP000218811">
    <property type="component" value="Unassembled WGS sequence"/>
</dbReference>
<evidence type="ECO:0000256" key="2">
    <source>
        <dbReference type="ARBA" id="ARBA00022840"/>
    </source>
</evidence>
<reference evidence="6 7" key="1">
    <citation type="journal article" date="2012" name="Science">
        <title>The Paleozoic origin of enzymatic lignin decomposition reconstructed from 31 fungal genomes.</title>
        <authorList>
            <person name="Floudas D."/>
            <person name="Binder M."/>
            <person name="Riley R."/>
            <person name="Barry K."/>
            <person name="Blanchette R.A."/>
            <person name="Henrissat B."/>
            <person name="Martinez A.T."/>
            <person name="Otillar R."/>
            <person name="Spatafora J.W."/>
            <person name="Yadav J.S."/>
            <person name="Aerts A."/>
            <person name="Benoit I."/>
            <person name="Boyd A."/>
            <person name="Carlson A."/>
            <person name="Copeland A."/>
            <person name="Coutinho P.M."/>
            <person name="de Vries R.P."/>
            <person name="Ferreira P."/>
            <person name="Findley K."/>
            <person name="Foster B."/>
            <person name="Gaskell J."/>
            <person name="Glotzer D."/>
            <person name="Gorecki P."/>
            <person name="Heitman J."/>
            <person name="Hesse C."/>
            <person name="Hori C."/>
            <person name="Igarashi K."/>
            <person name="Jurgens J.A."/>
            <person name="Kallen N."/>
            <person name="Kersten P."/>
            <person name="Kohler A."/>
            <person name="Kuees U."/>
            <person name="Kumar T.K.A."/>
            <person name="Kuo A."/>
            <person name="LaButti K."/>
            <person name="Larrondo L.F."/>
            <person name="Lindquist E."/>
            <person name="Ling A."/>
            <person name="Lombard V."/>
            <person name="Lucas S."/>
            <person name="Lundell T."/>
            <person name="Martin R."/>
            <person name="McLaughlin D.J."/>
            <person name="Morgenstern I."/>
            <person name="Morin E."/>
            <person name="Murat C."/>
            <person name="Nagy L.G."/>
            <person name="Nolan M."/>
            <person name="Ohm R.A."/>
            <person name="Patyshakuliyeva A."/>
            <person name="Rokas A."/>
            <person name="Ruiz-Duenas F.J."/>
            <person name="Sabat G."/>
            <person name="Salamov A."/>
            <person name="Samejima M."/>
            <person name="Schmutz J."/>
            <person name="Slot J.C."/>
            <person name="St John F."/>
            <person name="Stenlid J."/>
            <person name="Sun H."/>
            <person name="Sun S."/>
            <person name="Syed K."/>
            <person name="Tsang A."/>
            <person name="Wiebenga A."/>
            <person name="Young D."/>
            <person name="Pisabarro A."/>
            <person name="Eastwood D.C."/>
            <person name="Martin F."/>
            <person name="Cullen D."/>
            <person name="Grigoriev I.V."/>
            <person name="Hibbett D.S."/>
        </authorList>
    </citation>
    <scope>NUCLEOTIDE SEQUENCE [LARGE SCALE GENOMIC DNA]</scope>
    <source>
        <strain evidence="6 7">MD-104</strain>
    </source>
</reference>
<dbReference type="PANTHER" id="PTHR24346:SF30">
    <property type="entry name" value="MATERNAL EMBRYONIC LEUCINE ZIPPER KINASE"/>
    <property type="match status" value="1"/>
</dbReference>
<dbReference type="InterPro" id="IPR000719">
    <property type="entry name" value="Prot_kinase_dom"/>
</dbReference>
<sequence length="280" mass="31533">DLVGQFIDQGRLKLVDTLGSGSNGVVFLAIDTTSSPQYPTYYAVKCLIKADKGSHLHDVQQQEIAHHMRCSAHSNVITLHRVVEEHFYLFLVLDYCSGGDFFQFLFEGGIPRGDDALVKKLFLQIIDGVEACHQMGIYHRDIKPENILVNESGTRVFLSDFGLSTGRAFSRTYGAGSSYYMSPECIGIHGPITPYSTRANDVWALGVILTAMISGHNPWRRATYTDECYRAYLQDQDFLYRTLPISSGANDILQRIFTSDPSRRITIPFLRLKIMQVDTF</sequence>
<feature type="domain" description="Protein kinase" evidence="5">
    <location>
        <begin position="12"/>
        <end position="280"/>
    </location>
</feature>
<feature type="binding site" evidence="3">
    <location>
        <position position="45"/>
    </location>
    <ligand>
        <name>ATP</name>
        <dbReference type="ChEBI" id="CHEBI:30616"/>
    </ligand>
</feature>
<keyword evidence="7" id="KW-1185">Reference proteome</keyword>
<dbReference type="PROSITE" id="PS00108">
    <property type="entry name" value="PROTEIN_KINASE_ST"/>
    <property type="match status" value="1"/>
</dbReference>
<evidence type="ECO:0000313" key="6">
    <source>
        <dbReference type="EMBL" id="PCH45060.1"/>
    </source>
</evidence>
<comment type="similarity">
    <text evidence="4">Belongs to the protein kinase superfamily.</text>
</comment>
<dbReference type="InterPro" id="IPR011009">
    <property type="entry name" value="Kinase-like_dom_sf"/>
</dbReference>
<dbReference type="PANTHER" id="PTHR24346">
    <property type="entry name" value="MAP/MICROTUBULE AFFINITY-REGULATING KINASE"/>
    <property type="match status" value="1"/>
</dbReference>
<dbReference type="OrthoDB" id="541276at2759"/>
<dbReference type="GO" id="GO:0005737">
    <property type="term" value="C:cytoplasm"/>
    <property type="evidence" value="ECO:0007669"/>
    <property type="project" value="TreeGrafter"/>
</dbReference>
<dbReference type="SMART" id="SM00220">
    <property type="entry name" value="S_TKc"/>
    <property type="match status" value="1"/>
</dbReference>
<feature type="non-terminal residue" evidence="6">
    <location>
        <position position="280"/>
    </location>
</feature>
<keyword evidence="1 3" id="KW-0547">Nucleotide-binding</keyword>
<dbReference type="PROSITE" id="PS50011">
    <property type="entry name" value="PROTEIN_KINASE_DOM"/>
    <property type="match status" value="1"/>
</dbReference>
<dbReference type="SUPFAM" id="SSF56112">
    <property type="entry name" value="Protein kinase-like (PK-like)"/>
    <property type="match status" value="1"/>
</dbReference>
<evidence type="ECO:0000313" key="7">
    <source>
        <dbReference type="Proteomes" id="UP000218811"/>
    </source>
</evidence>
<keyword evidence="6" id="KW-0418">Kinase</keyword>
<dbReference type="Pfam" id="PF00069">
    <property type="entry name" value="Pkinase"/>
    <property type="match status" value="1"/>
</dbReference>
<dbReference type="PROSITE" id="PS00107">
    <property type="entry name" value="PROTEIN_KINASE_ATP"/>
    <property type="match status" value="1"/>
</dbReference>
<dbReference type="GO" id="GO:0035556">
    <property type="term" value="P:intracellular signal transduction"/>
    <property type="evidence" value="ECO:0007669"/>
    <property type="project" value="TreeGrafter"/>
</dbReference>
<dbReference type="STRING" id="742152.A0A2H3JSC9"/>
<keyword evidence="4" id="KW-0723">Serine/threonine-protein kinase</keyword>
<protein>
    <submittedName>
        <fullName evidence="6">Kinase-like protein</fullName>
    </submittedName>
</protein>
<organism evidence="6 7">
    <name type="scientific">Wolfiporia cocos (strain MD-104)</name>
    <name type="common">Brown rot fungus</name>
    <dbReference type="NCBI Taxonomy" id="742152"/>
    <lineage>
        <taxon>Eukaryota</taxon>
        <taxon>Fungi</taxon>
        <taxon>Dikarya</taxon>
        <taxon>Basidiomycota</taxon>
        <taxon>Agaricomycotina</taxon>
        <taxon>Agaricomycetes</taxon>
        <taxon>Polyporales</taxon>
        <taxon>Phaeolaceae</taxon>
        <taxon>Wolfiporia</taxon>
    </lineage>
</organism>
<keyword evidence="2 3" id="KW-0067">ATP-binding</keyword>
<gene>
    <name evidence="6" type="ORF">WOLCODRAFT_51299</name>
</gene>
<dbReference type="GO" id="GO:0004674">
    <property type="term" value="F:protein serine/threonine kinase activity"/>
    <property type="evidence" value="ECO:0007669"/>
    <property type="project" value="UniProtKB-KW"/>
</dbReference>
<dbReference type="GO" id="GO:0005524">
    <property type="term" value="F:ATP binding"/>
    <property type="evidence" value="ECO:0007669"/>
    <property type="project" value="UniProtKB-UniRule"/>
</dbReference>
<name>A0A2H3JSC9_WOLCO</name>
<dbReference type="AlphaFoldDB" id="A0A2H3JSC9"/>
<dbReference type="InterPro" id="IPR017441">
    <property type="entry name" value="Protein_kinase_ATP_BS"/>
</dbReference>
<dbReference type="OMA" id="DECYRAY"/>
<dbReference type="Gene3D" id="1.10.510.10">
    <property type="entry name" value="Transferase(Phosphotransferase) domain 1"/>
    <property type="match status" value="1"/>
</dbReference>
<evidence type="ECO:0000256" key="1">
    <source>
        <dbReference type="ARBA" id="ARBA00022741"/>
    </source>
</evidence>
<evidence type="ECO:0000256" key="3">
    <source>
        <dbReference type="PROSITE-ProRule" id="PRU10141"/>
    </source>
</evidence>
<dbReference type="EMBL" id="KB468168">
    <property type="protein sequence ID" value="PCH45060.1"/>
    <property type="molecule type" value="Genomic_DNA"/>
</dbReference>
<accession>A0A2H3JSC9</accession>
<keyword evidence="6" id="KW-0808">Transferase</keyword>
<evidence type="ECO:0000256" key="4">
    <source>
        <dbReference type="RuleBase" id="RU000304"/>
    </source>
</evidence>
<feature type="non-terminal residue" evidence="6">
    <location>
        <position position="1"/>
    </location>
</feature>
<dbReference type="InterPro" id="IPR008271">
    <property type="entry name" value="Ser/Thr_kinase_AS"/>
</dbReference>